<organism evidence="1 2">
    <name type="scientific">Necator americanus</name>
    <name type="common">Human hookworm</name>
    <dbReference type="NCBI Taxonomy" id="51031"/>
    <lineage>
        <taxon>Eukaryota</taxon>
        <taxon>Metazoa</taxon>
        <taxon>Ecdysozoa</taxon>
        <taxon>Nematoda</taxon>
        <taxon>Chromadorea</taxon>
        <taxon>Rhabditida</taxon>
        <taxon>Rhabditina</taxon>
        <taxon>Rhabditomorpha</taxon>
        <taxon>Strongyloidea</taxon>
        <taxon>Ancylostomatidae</taxon>
        <taxon>Bunostominae</taxon>
        <taxon>Necator</taxon>
    </lineage>
</organism>
<dbReference type="Proteomes" id="UP001303046">
    <property type="component" value="Unassembled WGS sequence"/>
</dbReference>
<accession>A0ABR1CA36</accession>
<dbReference type="EMBL" id="JAVFWL010000002">
    <property type="protein sequence ID" value="KAK6735347.1"/>
    <property type="molecule type" value="Genomic_DNA"/>
</dbReference>
<name>A0ABR1CA36_NECAM</name>
<keyword evidence="2" id="KW-1185">Reference proteome</keyword>
<protein>
    <submittedName>
        <fullName evidence="1">Uncharacterized protein</fullName>
    </submittedName>
</protein>
<reference evidence="1 2" key="1">
    <citation type="submission" date="2023-08" db="EMBL/GenBank/DDBJ databases">
        <title>A Necator americanus chromosomal reference genome.</title>
        <authorList>
            <person name="Ilik V."/>
            <person name="Petrzelkova K.J."/>
            <person name="Pardy F."/>
            <person name="Fuh T."/>
            <person name="Niatou-Singa F.S."/>
            <person name="Gouil Q."/>
            <person name="Baker L."/>
            <person name="Ritchie M.E."/>
            <person name="Jex A.R."/>
            <person name="Gazzola D."/>
            <person name="Li H."/>
            <person name="Toshio Fujiwara R."/>
            <person name="Zhan B."/>
            <person name="Aroian R.V."/>
            <person name="Pafco B."/>
            <person name="Schwarz E.M."/>
        </authorList>
    </citation>
    <scope>NUCLEOTIDE SEQUENCE [LARGE SCALE GENOMIC DNA]</scope>
    <source>
        <strain evidence="1 2">Aroian</strain>
        <tissue evidence="1">Whole animal</tissue>
    </source>
</reference>
<evidence type="ECO:0000313" key="2">
    <source>
        <dbReference type="Proteomes" id="UP001303046"/>
    </source>
</evidence>
<proteinExistence type="predicted"/>
<sequence length="104" mass="11982">MIARDGQGMLKLTIDGTFRITMGLIIPTMRKNRRGIPILVKEKRLKRGELYYQQKKDDIMVSKLKDKRDLLMILTVRDGKIGSSKKPIVVEGYNKLMGFVDQND</sequence>
<comment type="caution">
    <text evidence="1">The sequence shown here is derived from an EMBL/GenBank/DDBJ whole genome shotgun (WGS) entry which is preliminary data.</text>
</comment>
<gene>
    <name evidence="1" type="primary">Necator_chrII.g6303</name>
    <name evidence="1" type="ORF">RB195_018510</name>
</gene>
<evidence type="ECO:0000313" key="1">
    <source>
        <dbReference type="EMBL" id="KAK6735347.1"/>
    </source>
</evidence>